<protein>
    <submittedName>
        <fullName evidence="1">Uncharacterized protein</fullName>
    </submittedName>
</protein>
<name>A0A1E7FQ56_9STRA</name>
<proteinExistence type="predicted"/>
<reference evidence="1 2" key="1">
    <citation type="submission" date="2016-09" db="EMBL/GenBank/DDBJ databases">
        <title>Extensive genetic diversity and differential bi-allelic expression allows diatom success in the polar Southern Ocean.</title>
        <authorList>
            <consortium name="DOE Joint Genome Institute"/>
            <person name="Mock T."/>
            <person name="Otillar R.P."/>
            <person name="Strauss J."/>
            <person name="Dupont C."/>
            <person name="Frickenhaus S."/>
            <person name="Maumus F."/>
            <person name="Mcmullan M."/>
            <person name="Sanges R."/>
            <person name="Schmutz J."/>
            <person name="Toseland A."/>
            <person name="Valas R."/>
            <person name="Veluchamy A."/>
            <person name="Ward B.J."/>
            <person name="Allen A."/>
            <person name="Barry K."/>
            <person name="Falciatore A."/>
            <person name="Ferrante M."/>
            <person name="Fortunato A.E."/>
            <person name="Gloeckner G."/>
            <person name="Gruber A."/>
            <person name="Hipkin R."/>
            <person name="Janech M."/>
            <person name="Kroth P."/>
            <person name="Leese F."/>
            <person name="Lindquist E."/>
            <person name="Lyon B.R."/>
            <person name="Martin J."/>
            <person name="Mayer C."/>
            <person name="Parker M."/>
            <person name="Quesneville H."/>
            <person name="Raymond J."/>
            <person name="Uhlig C."/>
            <person name="Valentin K.U."/>
            <person name="Worden A.Z."/>
            <person name="Armbrust E.V."/>
            <person name="Bowler C."/>
            <person name="Green B."/>
            <person name="Moulton V."/>
            <person name="Van Oosterhout C."/>
            <person name="Grigoriev I."/>
        </authorList>
    </citation>
    <scope>NUCLEOTIDE SEQUENCE [LARGE SCALE GENOMIC DNA]</scope>
    <source>
        <strain evidence="1 2">CCMP1102</strain>
    </source>
</reference>
<dbReference type="EMBL" id="KV784355">
    <property type="protein sequence ID" value="OEU20309.1"/>
    <property type="molecule type" value="Genomic_DNA"/>
</dbReference>
<dbReference type="Gene3D" id="3.80.10.10">
    <property type="entry name" value="Ribonuclease Inhibitor"/>
    <property type="match status" value="1"/>
</dbReference>
<gene>
    <name evidence="1" type="ORF">FRACYDRAFT_236384</name>
</gene>
<dbReference type="InParanoid" id="A0A1E7FQ56"/>
<organism evidence="1 2">
    <name type="scientific">Fragilariopsis cylindrus CCMP1102</name>
    <dbReference type="NCBI Taxonomy" id="635003"/>
    <lineage>
        <taxon>Eukaryota</taxon>
        <taxon>Sar</taxon>
        <taxon>Stramenopiles</taxon>
        <taxon>Ochrophyta</taxon>
        <taxon>Bacillariophyta</taxon>
        <taxon>Bacillariophyceae</taxon>
        <taxon>Bacillariophycidae</taxon>
        <taxon>Bacillariales</taxon>
        <taxon>Bacillariaceae</taxon>
        <taxon>Fragilariopsis</taxon>
    </lineage>
</organism>
<dbReference type="InterPro" id="IPR032675">
    <property type="entry name" value="LRR_dom_sf"/>
</dbReference>
<sequence length="488" mass="55782">MLCEIELIPPMSVSQPATTLSEDNRDESLRDIIANSDLKSQRDLGALMSFCIQHIPTDDDDRHEDNDDDVGHRHDAGVDDQKIAFIEGISLVVMYVKMGLIDLHADNHMDFDFTSISYRTNDDGRIIMLHIDPYVEGILGRENDNFVPYNLPKDILRFQSLEDLTMWSCRCIPDDVDLASLPHLQKLGFYDLEYMSTRSVPSGMNFPRLKELVVDISHAPLPSDFVSWMTSQLPNLEILSFHEYGASSTGWDELFLDALISDNLCFQDSLKQMNFEYCNIAHNSVLKRIIRSVLPRFAHLGTINYFDRNTTDFRFLSILTATTPLPRTIHSFILSMSADNADRKMALRDPTERMALLKFLKLNTSVYNVMSGYRHQEVHLHDYHPDIKYLLLINHAGESVVVENVGSTANRNHNDPPSIVPSSVLPILLERSYHQSDNIYHKRSPLRGTKDHTGMYYLLRHNITALIGDRSVTMDNRDANQKVVATRK</sequence>
<dbReference type="KEGG" id="fcy:FRACYDRAFT_236384"/>
<evidence type="ECO:0000313" key="1">
    <source>
        <dbReference type="EMBL" id="OEU20309.1"/>
    </source>
</evidence>
<dbReference type="Proteomes" id="UP000095751">
    <property type="component" value="Unassembled WGS sequence"/>
</dbReference>
<accession>A0A1E7FQ56</accession>
<dbReference type="AlphaFoldDB" id="A0A1E7FQ56"/>
<evidence type="ECO:0000313" key="2">
    <source>
        <dbReference type="Proteomes" id="UP000095751"/>
    </source>
</evidence>
<keyword evidence="2" id="KW-1185">Reference proteome</keyword>
<dbReference type="SUPFAM" id="SSF52047">
    <property type="entry name" value="RNI-like"/>
    <property type="match status" value="1"/>
</dbReference>